<accession>A0AB33IHE5</accession>
<name>A0AB33IHE5_ACEAC</name>
<keyword evidence="2" id="KW-1185">Reference proteome</keyword>
<sequence>MFPRPEINPAFQDLAPTEPFLTPYDFKILVVYLRLLDAAEDEANWKEVARIVLRRDPDADLARTRRCGNPISHEQSG</sequence>
<reference evidence="1 2" key="1">
    <citation type="journal article" date="2011" name="Microbiology">
        <title>Transcriptome response to different carbon sources in Acetobacter aceti.</title>
        <authorList>
            <person name="Sakurai K."/>
            <person name="Arai H."/>
            <person name="Ishii M."/>
            <person name="Igarashi Y."/>
        </authorList>
    </citation>
    <scope>NUCLEOTIDE SEQUENCE [LARGE SCALE GENOMIC DNA]</scope>
    <source>
        <strain evidence="1 2">NBRC 14818</strain>
    </source>
</reference>
<dbReference type="RefSeq" id="WP_010666013.1">
    <property type="nucleotide sequence ID" value="NZ_AP023410.1"/>
</dbReference>
<gene>
    <name evidence="1" type="ORF">EMQ_2244</name>
</gene>
<evidence type="ECO:0000313" key="2">
    <source>
        <dbReference type="Proteomes" id="UP000516424"/>
    </source>
</evidence>
<evidence type="ECO:0000313" key="1">
    <source>
        <dbReference type="EMBL" id="BCK76638.1"/>
    </source>
</evidence>
<dbReference type="AlphaFoldDB" id="A0AB33IHE5"/>
<organism evidence="1 2">
    <name type="scientific">Acetobacter aceti NBRC 14818</name>
    <dbReference type="NCBI Taxonomy" id="887700"/>
    <lineage>
        <taxon>Bacteria</taxon>
        <taxon>Pseudomonadati</taxon>
        <taxon>Pseudomonadota</taxon>
        <taxon>Alphaproteobacteria</taxon>
        <taxon>Acetobacterales</taxon>
        <taxon>Acetobacteraceae</taxon>
        <taxon>Acetobacter</taxon>
        <taxon>Acetobacter subgen. Acetobacter</taxon>
    </lineage>
</organism>
<dbReference type="Proteomes" id="UP000516424">
    <property type="component" value="Chromosome"/>
</dbReference>
<protein>
    <submittedName>
        <fullName evidence="1">Uncharacterized protein</fullName>
    </submittedName>
</protein>
<dbReference type="EMBL" id="AP023410">
    <property type="protein sequence ID" value="BCK76638.1"/>
    <property type="molecule type" value="Genomic_DNA"/>
</dbReference>
<proteinExistence type="predicted"/>